<gene>
    <name evidence="1" type="primary">yihF</name>
    <name evidence="1" type="ORF">NCTC10974_05552</name>
</gene>
<dbReference type="Proteomes" id="UP000358010">
    <property type="component" value="Unassembled WGS sequence"/>
</dbReference>
<proteinExistence type="predicted"/>
<evidence type="ECO:0000313" key="1">
    <source>
        <dbReference type="EMBL" id="VFT71898.1"/>
    </source>
</evidence>
<reference evidence="1 2" key="1">
    <citation type="submission" date="2019-03" db="EMBL/GenBank/DDBJ databases">
        <authorList>
            <consortium name="Pathogen Informatics"/>
        </authorList>
    </citation>
    <scope>NUCLEOTIDE SEQUENCE [LARGE SCALE GENOMIC DNA]</scope>
    <source>
        <strain evidence="1 2">NCTC10974</strain>
    </source>
</reference>
<evidence type="ECO:0000313" key="2">
    <source>
        <dbReference type="Proteomes" id="UP000358010"/>
    </source>
</evidence>
<dbReference type="NCBIfam" id="NF008472">
    <property type="entry name" value="PRK11367.1"/>
    <property type="match status" value="1"/>
</dbReference>
<dbReference type="InterPro" id="IPR010352">
    <property type="entry name" value="DUF945"/>
</dbReference>
<sequence length="496" mass="54885">MIRKSATGVIVALAVIWGGGTWYTGTQIQPGVEKFIKDFNDAKKKGEHAYDMTLSYKNFDKGFFNSHFQMQITFDNGAPDLNIKPGQKVVFDVDVEHGPLPITMLMHGNVIPALAAAKVNLVNNELTQPLFIAAKNKSPVEATLRFAFGGSFSTTLDVAPAEYGKFSFGKGQFTFNGDGSSLSNLDIEGKVEDIVLQLSPMNKVTAKSFTIDSLARLEEKKFPVGESESKFNQINIINHGEDVAQIDAFVAKTRLDRVKDKDYINVNLTYELDKLTKGNQQLGSGEWSLIAESIDPSAVRQFIIQYNIAMQKQLAAHPELANDEVALQEVNAALFKEYLPLLQKSEPTIKQPVRWKNALGELNANLDISIADPAKSSSSTNKDIKSLNFDVKLPLNVVTETAKQLNLSEGMDAEKAQKRADKQISGMMTLGQMFQLITIDNNTASLQLRYTPGKVAFNGQEMSEEEFMSRAGRLFIKILTRLCSFRGEQNLLVLPL</sequence>
<dbReference type="AlphaFoldDB" id="A0A485JQH4"/>
<accession>A0A485JQH4</accession>
<dbReference type="Pfam" id="PF06097">
    <property type="entry name" value="DUF945"/>
    <property type="match status" value="1"/>
</dbReference>
<organism evidence="1 2">
    <name type="scientific">Escherichia coli</name>
    <dbReference type="NCBI Taxonomy" id="562"/>
    <lineage>
        <taxon>Bacteria</taxon>
        <taxon>Pseudomonadati</taxon>
        <taxon>Pseudomonadota</taxon>
        <taxon>Gammaproteobacteria</taxon>
        <taxon>Enterobacterales</taxon>
        <taxon>Enterobacteriaceae</taxon>
        <taxon>Escherichia</taxon>
    </lineage>
</organism>
<name>A0A485JQH4_ECOLX</name>
<protein>
    <submittedName>
        <fullName evidence="1">GTP-binding protein</fullName>
    </submittedName>
</protein>
<dbReference type="EMBL" id="CAADJZ010000001">
    <property type="protein sequence ID" value="VFT71898.1"/>
    <property type="molecule type" value="Genomic_DNA"/>
</dbReference>